<evidence type="ECO:0000313" key="2">
    <source>
        <dbReference type="EMBL" id="QQQ20052.1"/>
    </source>
</evidence>
<dbReference type="Pfam" id="PF09982">
    <property type="entry name" value="LpxR"/>
    <property type="match status" value="1"/>
</dbReference>
<sequence>MTVCAGSAAAQTSFGASSGLGWTDSSSPITARLNSQASFIPATDRTYGPAGPARADVQSFASADDSLSPWVATSRDVWTSTDTHSDRFRVRSAGPLRRLDGAPVPTGPSDTLGVQAEDYDVSFVRGWPTVVGYTPSGLEVSVTPHAGFGVGNRGGSAEAGATVRIGRDLDKLVPEGQDAFGERGRWYIYAAGSGRAVGYNFARNRDGDYARSGYSHDSGVFLGDAQLGVAWRRGDMQSSFGVIYREIEPEGVHVGSRSGIDTDVSEGLIAFQLSIKPE</sequence>
<protein>
    <submittedName>
        <fullName evidence="2">DUF2219 family protein</fullName>
    </submittedName>
</protein>
<dbReference type="InterPro" id="IPR037107">
    <property type="entry name" value="Put_OMP_sf"/>
</dbReference>
<reference evidence="2 3" key="1">
    <citation type="submission" date="2021-01" db="EMBL/GenBank/DDBJ databases">
        <title>Brevundimonas vitis sp. nov., an bacterium isolated from grape (Vitis vinifera).</title>
        <authorList>
            <person name="Jiang L."/>
            <person name="Lee J."/>
        </authorList>
    </citation>
    <scope>NUCLEOTIDE SEQUENCE [LARGE SCALE GENOMIC DNA]</scope>
    <source>
        <strain evidence="2 3">GRTSA-9</strain>
    </source>
</reference>
<gene>
    <name evidence="2" type="ORF">JIP62_07725</name>
</gene>
<evidence type="ECO:0000256" key="1">
    <source>
        <dbReference type="SAM" id="MobiDB-lite"/>
    </source>
</evidence>
<organism evidence="2 3">
    <name type="scientific">Brevundimonas vitisensis</name>
    <dbReference type="NCBI Taxonomy" id="2800818"/>
    <lineage>
        <taxon>Bacteria</taxon>
        <taxon>Pseudomonadati</taxon>
        <taxon>Pseudomonadota</taxon>
        <taxon>Alphaproteobacteria</taxon>
        <taxon>Caulobacterales</taxon>
        <taxon>Caulobacteraceae</taxon>
        <taxon>Brevundimonas</taxon>
    </lineage>
</organism>
<accession>A0ABX7BQZ9</accession>
<evidence type="ECO:0000313" key="3">
    <source>
        <dbReference type="Proteomes" id="UP000595448"/>
    </source>
</evidence>
<dbReference type="Proteomes" id="UP000595448">
    <property type="component" value="Chromosome"/>
</dbReference>
<feature type="region of interest" description="Disordered" evidence="1">
    <location>
        <begin position="94"/>
        <end position="113"/>
    </location>
</feature>
<proteinExistence type="predicted"/>
<name>A0ABX7BQZ9_9CAUL</name>
<dbReference type="EMBL" id="CP067977">
    <property type="protein sequence ID" value="QQQ20052.1"/>
    <property type="molecule type" value="Genomic_DNA"/>
</dbReference>
<dbReference type="Gene3D" id="2.40.128.140">
    <property type="entry name" value="Outer membrane protein"/>
    <property type="match status" value="1"/>
</dbReference>
<keyword evidence="3" id="KW-1185">Reference proteome</keyword>
<dbReference type="InterPro" id="IPR018707">
    <property type="entry name" value="LpxR"/>
</dbReference>